<keyword evidence="2" id="KW-1185">Reference proteome</keyword>
<sequence length="88" mass="9565">MSLQEFVGKTLEEVVTDHLVSVLASAMETGQVVDPRRFAFDTVCMVSLRIDPGCLDSSLHVSVLARAFHITSKISTKRASAPVFAVED</sequence>
<protein>
    <submittedName>
        <fullName evidence="1">Uncharacterized protein</fullName>
    </submittedName>
</protein>
<name>A0A822YQV3_NELNU</name>
<evidence type="ECO:0000313" key="1">
    <source>
        <dbReference type="EMBL" id="DAD34523.1"/>
    </source>
</evidence>
<gene>
    <name evidence="1" type="ORF">HUJ06_005163</name>
</gene>
<proteinExistence type="predicted"/>
<dbReference type="EMBL" id="DUZY01000004">
    <property type="protein sequence ID" value="DAD34523.1"/>
    <property type="molecule type" value="Genomic_DNA"/>
</dbReference>
<accession>A0A822YQV3</accession>
<comment type="caution">
    <text evidence="1">The sequence shown here is derived from an EMBL/GenBank/DDBJ whole genome shotgun (WGS) entry which is preliminary data.</text>
</comment>
<dbReference type="Proteomes" id="UP000607653">
    <property type="component" value="Unassembled WGS sequence"/>
</dbReference>
<reference evidence="1 2" key="1">
    <citation type="journal article" date="2020" name="Mol. Biol. Evol.">
        <title>Distinct Expression and Methylation Patterns for Genes with Different Fates following a Single Whole-Genome Duplication in Flowering Plants.</title>
        <authorList>
            <person name="Shi T."/>
            <person name="Rahmani R.S."/>
            <person name="Gugger P.F."/>
            <person name="Wang M."/>
            <person name="Li H."/>
            <person name="Zhang Y."/>
            <person name="Li Z."/>
            <person name="Wang Q."/>
            <person name="Van de Peer Y."/>
            <person name="Marchal K."/>
            <person name="Chen J."/>
        </authorList>
    </citation>
    <scope>NUCLEOTIDE SEQUENCE [LARGE SCALE GENOMIC DNA]</scope>
    <source>
        <tissue evidence="1">Leaf</tissue>
    </source>
</reference>
<dbReference type="AlphaFoldDB" id="A0A822YQV3"/>
<organism evidence="1 2">
    <name type="scientific">Nelumbo nucifera</name>
    <name type="common">Sacred lotus</name>
    <dbReference type="NCBI Taxonomy" id="4432"/>
    <lineage>
        <taxon>Eukaryota</taxon>
        <taxon>Viridiplantae</taxon>
        <taxon>Streptophyta</taxon>
        <taxon>Embryophyta</taxon>
        <taxon>Tracheophyta</taxon>
        <taxon>Spermatophyta</taxon>
        <taxon>Magnoliopsida</taxon>
        <taxon>Proteales</taxon>
        <taxon>Nelumbonaceae</taxon>
        <taxon>Nelumbo</taxon>
    </lineage>
</organism>
<evidence type="ECO:0000313" key="2">
    <source>
        <dbReference type="Proteomes" id="UP000607653"/>
    </source>
</evidence>